<protein>
    <submittedName>
        <fullName evidence="1">Uncharacterized protein</fullName>
    </submittedName>
</protein>
<sequence length="130" mass="14640">MIQTCEDRRTVQTCEEYWTVPTCEECRTFWTCEEHWTIQTHEHLAFHGYLASCSGSSVPQVSGSSYSTVRRPSILRSVVYLSCGPLSIYPAVRRPSILWSVVHLSCGPSIYPVVYPAHLSCSPSNYFAAT</sequence>
<dbReference type="Proteomes" id="UP000274822">
    <property type="component" value="Unassembled WGS sequence"/>
</dbReference>
<dbReference type="AlphaFoldDB" id="A0A433QMH9"/>
<dbReference type="EMBL" id="RBNJ01003391">
    <property type="protein sequence ID" value="RUS30981.1"/>
    <property type="molecule type" value="Genomic_DNA"/>
</dbReference>
<evidence type="ECO:0000313" key="2">
    <source>
        <dbReference type="Proteomes" id="UP000274822"/>
    </source>
</evidence>
<name>A0A433QMH9_9FUNG</name>
<proteinExistence type="predicted"/>
<keyword evidence="2" id="KW-1185">Reference proteome</keyword>
<organism evidence="1 2">
    <name type="scientific">Jimgerdemannia flammicorona</name>
    <dbReference type="NCBI Taxonomy" id="994334"/>
    <lineage>
        <taxon>Eukaryota</taxon>
        <taxon>Fungi</taxon>
        <taxon>Fungi incertae sedis</taxon>
        <taxon>Mucoromycota</taxon>
        <taxon>Mucoromycotina</taxon>
        <taxon>Endogonomycetes</taxon>
        <taxon>Endogonales</taxon>
        <taxon>Endogonaceae</taxon>
        <taxon>Jimgerdemannia</taxon>
    </lineage>
</organism>
<accession>A0A433QMH9</accession>
<gene>
    <name evidence="1" type="ORF">BC938DRAFT_478670</name>
</gene>
<evidence type="ECO:0000313" key="1">
    <source>
        <dbReference type="EMBL" id="RUS30981.1"/>
    </source>
</evidence>
<comment type="caution">
    <text evidence="1">The sequence shown here is derived from an EMBL/GenBank/DDBJ whole genome shotgun (WGS) entry which is preliminary data.</text>
</comment>
<reference evidence="1 2" key="1">
    <citation type="journal article" date="2018" name="New Phytol.">
        <title>Phylogenomics of Endogonaceae and evolution of mycorrhizas within Mucoromycota.</title>
        <authorList>
            <person name="Chang Y."/>
            <person name="Desiro A."/>
            <person name="Na H."/>
            <person name="Sandor L."/>
            <person name="Lipzen A."/>
            <person name="Clum A."/>
            <person name="Barry K."/>
            <person name="Grigoriev I.V."/>
            <person name="Martin F.M."/>
            <person name="Stajich J.E."/>
            <person name="Smith M.E."/>
            <person name="Bonito G."/>
            <person name="Spatafora J.W."/>
        </authorList>
    </citation>
    <scope>NUCLEOTIDE SEQUENCE [LARGE SCALE GENOMIC DNA]</scope>
    <source>
        <strain evidence="1 2">AD002</strain>
    </source>
</reference>